<dbReference type="InterPro" id="IPR003660">
    <property type="entry name" value="HAMP_dom"/>
</dbReference>
<comment type="caution">
    <text evidence="9">The sequence shown here is derived from an EMBL/GenBank/DDBJ whole genome shotgun (WGS) entry which is preliminary data.</text>
</comment>
<evidence type="ECO:0000256" key="2">
    <source>
        <dbReference type="ARBA" id="ARBA00023224"/>
    </source>
</evidence>
<protein>
    <recommendedName>
        <fullName evidence="11">Methyl-accepting chemotaxis protein</fullName>
    </recommendedName>
</protein>
<evidence type="ECO:0000256" key="4">
    <source>
        <dbReference type="PROSITE-ProRule" id="PRU00284"/>
    </source>
</evidence>
<sequence length="549" mass="58814">MHLQIQQKLLILVAVAVFSLIGVGLFSLGQAAKLHQELNQSIERSSAMIKAIDGARSAQVSFKIMVQEWKNTLLRGKDVEAFDKHVKSFDSEGKQVSEQLGKVGQIAATLGVADRLKIADVIATFEQLGPKYHEALKQYDRASADPASTVDKLVRGIDRAPTKVIDDLVGEMQKISSELQTDDSRRSAEVYGSVKLGLSAFAAAAIVVLLILAVVFIRSITGPLAGLETTMTYIAGSGDLTRRAAIVNRDEIGRMSTAFNTMMERLENLIREINAASAQVAEASEQLAHTSHSLAEVSDHQSNAVNGSAAAVEELTVAISSVSETARDVNLQAEESVERTAQGSQKVSHLVGEIHHIQENIGEISRTVAEFVRSTQAITGMTREVRDIADQTNLLALNAAIEAARAGEAGRGFAVVADEVRKLAEKSGKSAVEIDQVTRSIMSQSAAVQSAIEAGEQSILASNELAGEVECVLQSSADGVERSRQGIMEINDSVAEQKIASTEIAQSMERISNMVEENNASTQSIRQSTSDLHRLSEKLTGIVAGFKVG</sequence>
<dbReference type="Proteomes" id="UP000187526">
    <property type="component" value="Unassembled WGS sequence"/>
</dbReference>
<dbReference type="PANTHER" id="PTHR32089:SF112">
    <property type="entry name" value="LYSOZYME-LIKE PROTEIN-RELATED"/>
    <property type="match status" value="1"/>
</dbReference>
<dbReference type="GO" id="GO:0016020">
    <property type="term" value="C:membrane"/>
    <property type="evidence" value="ECO:0007669"/>
    <property type="project" value="UniProtKB-SubCell"/>
</dbReference>
<proteinExistence type="inferred from homology"/>
<comment type="subcellular location">
    <subcellularLocation>
        <location evidence="1">Membrane</location>
    </subcellularLocation>
</comment>
<dbReference type="SMART" id="SM00304">
    <property type="entry name" value="HAMP"/>
    <property type="match status" value="1"/>
</dbReference>
<evidence type="ECO:0000256" key="3">
    <source>
        <dbReference type="ARBA" id="ARBA00029447"/>
    </source>
</evidence>
<dbReference type="Pfam" id="PF00015">
    <property type="entry name" value="MCPsignal"/>
    <property type="match status" value="1"/>
</dbReference>
<dbReference type="FunFam" id="1.10.287.950:FF:000001">
    <property type="entry name" value="Methyl-accepting chemotaxis sensory transducer"/>
    <property type="match status" value="1"/>
</dbReference>
<evidence type="ECO:0000313" key="9">
    <source>
        <dbReference type="EMBL" id="OMG52418.1"/>
    </source>
</evidence>
<organism evidence="9 10">
    <name type="scientific">Azonexus hydrophilus</name>
    <dbReference type="NCBI Taxonomy" id="418702"/>
    <lineage>
        <taxon>Bacteria</taxon>
        <taxon>Pseudomonadati</taxon>
        <taxon>Pseudomonadota</taxon>
        <taxon>Betaproteobacteria</taxon>
        <taxon>Rhodocyclales</taxon>
        <taxon>Azonexaceae</taxon>
        <taxon>Azonexus</taxon>
    </lineage>
</organism>
<keyword evidence="6" id="KW-0472">Membrane</keyword>
<dbReference type="EMBL" id="MTHD01000005">
    <property type="protein sequence ID" value="OMG52418.1"/>
    <property type="molecule type" value="Genomic_DNA"/>
</dbReference>
<evidence type="ECO:0000259" key="7">
    <source>
        <dbReference type="PROSITE" id="PS50111"/>
    </source>
</evidence>
<keyword evidence="6" id="KW-0812">Transmembrane</keyword>
<evidence type="ECO:0000256" key="5">
    <source>
        <dbReference type="SAM" id="Coils"/>
    </source>
</evidence>
<keyword evidence="6" id="KW-1133">Transmembrane helix</keyword>
<keyword evidence="5" id="KW-0175">Coiled coil</keyword>
<dbReference type="PRINTS" id="PR00260">
    <property type="entry name" value="CHEMTRNSDUCR"/>
</dbReference>
<dbReference type="SUPFAM" id="SSF58104">
    <property type="entry name" value="Methyl-accepting chemotaxis protein (MCP) signaling domain"/>
    <property type="match status" value="1"/>
</dbReference>
<comment type="similarity">
    <text evidence="3">Belongs to the methyl-accepting chemotaxis (MCP) protein family.</text>
</comment>
<dbReference type="AlphaFoldDB" id="A0A1R1I118"/>
<evidence type="ECO:0008006" key="11">
    <source>
        <dbReference type="Google" id="ProtNLM"/>
    </source>
</evidence>
<feature type="coiled-coil region" evidence="5">
    <location>
        <begin position="259"/>
        <end position="286"/>
    </location>
</feature>
<feature type="domain" description="HAMP" evidence="8">
    <location>
        <begin position="218"/>
        <end position="271"/>
    </location>
</feature>
<dbReference type="GO" id="GO:0007165">
    <property type="term" value="P:signal transduction"/>
    <property type="evidence" value="ECO:0007669"/>
    <property type="project" value="UniProtKB-KW"/>
</dbReference>
<dbReference type="PANTHER" id="PTHR32089">
    <property type="entry name" value="METHYL-ACCEPTING CHEMOTAXIS PROTEIN MCPB"/>
    <property type="match status" value="1"/>
</dbReference>
<reference evidence="9 10" key="1">
    <citation type="submission" date="2016-10" db="EMBL/GenBank/DDBJ databases">
        <title>Alkaliphiles isolated from bioreactors.</title>
        <authorList>
            <person name="Salah Z."/>
            <person name="Rout S.P."/>
            <person name="Humphreys P.N."/>
        </authorList>
    </citation>
    <scope>NUCLEOTIDE SEQUENCE [LARGE SCALE GENOMIC DNA]</scope>
    <source>
        <strain evidence="9 10">ZS02</strain>
    </source>
</reference>
<name>A0A1R1I118_9RHOO</name>
<feature type="transmembrane region" description="Helical" evidence="6">
    <location>
        <begin position="196"/>
        <end position="217"/>
    </location>
</feature>
<dbReference type="GO" id="GO:0006935">
    <property type="term" value="P:chemotaxis"/>
    <property type="evidence" value="ECO:0007669"/>
    <property type="project" value="InterPro"/>
</dbReference>
<evidence type="ECO:0000256" key="1">
    <source>
        <dbReference type="ARBA" id="ARBA00004370"/>
    </source>
</evidence>
<dbReference type="InterPro" id="IPR004089">
    <property type="entry name" value="MCPsignal_dom"/>
</dbReference>
<dbReference type="GO" id="GO:0004888">
    <property type="term" value="F:transmembrane signaling receptor activity"/>
    <property type="evidence" value="ECO:0007669"/>
    <property type="project" value="InterPro"/>
</dbReference>
<dbReference type="STRING" id="418702.BJN45_14045"/>
<keyword evidence="2 4" id="KW-0807">Transducer</keyword>
<feature type="domain" description="Methyl-accepting transducer" evidence="7">
    <location>
        <begin position="276"/>
        <end position="512"/>
    </location>
</feature>
<keyword evidence="10" id="KW-1185">Reference proteome</keyword>
<evidence type="ECO:0000256" key="6">
    <source>
        <dbReference type="SAM" id="Phobius"/>
    </source>
</evidence>
<accession>A0A1R1I118</accession>
<dbReference type="RefSeq" id="WP_076096751.1">
    <property type="nucleotide sequence ID" value="NZ_MTHD01000005.1"/>
</dbReference>
<dbReference type="SMART" id="SM00283">
    <property type="entry name" value="MA"/>
    <property type="match status" value="1"/>
</dbReference>
<dbReference type="OrthoDB" id="1884279at2"/>
<dbReference type="CDD" id="cd06225">
    <property type="entry name" value="HAMP"/>
    <property type="match status" value="1"/>
</dbReference>
<evidence type="ECO:0000313" key="10">
    <source>
        <dbReference type="Proteomes" id="UP000187526"/>
    </source>
</evidence>
<dbReference type="Gene3D" id="1.10.287.950">
    <property type="entry name" value="Methyl-accepting chemotaxis protein"/>
    <property type="match status" value="1"/>
</dbReference>
<dbReference type="Pfam" id="PF00672">
    <property type="entry name" value="HAMP"/>
    <property type="match status" value="1"/>
</dbReference>
<dbReference type="InterPro" id="IPR004090">
    <property type="entry name" value="Chemotax_Me-accpt_rcpt"/>
</dbReference>
<evidence type="ECO:0000259" key="8">
    <source>
        <dbReference type="PROSITE" id="PS50885"/>
    </source>
</evidence>
<gene>
    <name evidence="9" type="ORF">BJN45_14045</name>
</gene>
<dbReference type="PROSITE" id="PS50885">
    <property type="entry name" value="HAMP"/>
    <property type="match status" value="1"/>
</dbReference>
<dbReference type="PROSITE" id="PS50111">
    <property type="entry name" value="CHEMOTAXIS_TRANSDUC_2"/>
    <property type="match status" value="1"/>
</dbReference>